<feature type="domain" description="UAS" evidence="2">
    <location>
        <begin position="188"/>
        <end position="312"/>
    </location>
</feature>
<dbReference type="GO" id="GO:0043130">
    <property type="term" value="F:ubiquitin binding"/>
    <property type="evidence" value="ECO:0007669"/>
    <property type="project" value="TreeGrafter"/>
</dbReference>
<dbReference type="InterPro" id="IPR006577">
    <property type="entry name" value="UAS"/>
</dbReference>
<dbReference type="EMBL" id="KQ235400">
    <property type="protein sequence ID" value="KMZ99504.1"/>
    <property type="molecule type" value="Genomic_DNA"/>
</dbReference>
<evidence type="ECO:0000259" key="2">
    <source>
        <dbReference type="SMART" id="SM00594"/>
    </source>
</evidence>
<dbReference type="InterPro" id="IPR036249">
    <property type="entry name" value="Thioredoxin-like_sf"/>
</dbReference>
<dbReference type="GO" id="GO:0005634">
    <property type="term" value="C:nucleus"/>
    <property type="evidence" value="ECO:0007669"/>
    <property type="project" value="TreeGrafter"/>
</dbReference>
<name>A0A0J9TV75_PLAVI</name>
<feature type="region of interest" description="Disordered" evidence="1">
    <location>
        <begin position="324"/>
        <end position="421"/>
    </location>
</feature>
<dbReference type="GO" id="GO:0043161">
    <property type="term" value="P:proteasome-mediated ubiquitin-dependent protein catabolic process"/>
    <property type="evidence" value="ECO:0007669"/>
    <property type="project" value="TreeGrafter"/>
</dbReference>
<evidence type="ECO:0000256" key="1">
    <source>
        <dbReference type="SAM" id="MobiDB-lite"/>
    </source>
</evidence>
<feature type="region of interest" description="Disordered" evidence="1">
    <location>
        <begin position="105"/>
        <end position="150"/>
    </location>
</feature>
<evidence type="ECO:0000313" key="4">
    <source>
        <dbReference type="Proteomes" id="UP000053239"/>
    </source>
</evidence>
<dbReference type="Pfam" id="PF14555">
    <property type="entry name" value="UBA_4"/>
    <property type="match status" value="1"/>
</dbReference>
<dbReference type="PANTHER" id="PTHR23322">
    <property type="entry name" value="FAS-ASSOCIATED PROTEIN"/>
    <property type="match status" value="1"/>
</dbReference>
<dbReference type="Gene3D" id="3.40.30.10">
    <property type="entry name" value="Glutaredoxin"/>
    <property type="match status" value="1"/>
</dbReference>
<dbReference type="SMART" id="SM00594">
    <property type="entry name" value="UAS"/>
    <property type="match status" value="1"/>
</dbReference>
<gene>
    <name evidence="3" type="ORF">PVNG_02231</name>
</gene>
<accession>A0A0J9TV75</accession>
<dbReference type="OrthoDB" id="270602at2759"/>
<dbReference type="Proteomes" id="UP000053239">
    <property type="component" value="Unassembled WGS sequence"/>
</dbReference>
<sequence>MRTYAHTPIRIIAPAHRRVNVLPPSTYVCACPGSSTHRRRFPVTQFAALLGALQTANPENDGQTGDRRIPHAYCTEDATEDMAQYYLEMCNGNCNDALQLYYEINGGPPTQGGQPKETTTDGDATQVGSHQKQSRVEESCSTQGDDSVREPDKHFNQALIHDMDDANFLHINAKNKNEKKKEMELGDTFGKLFSAPTSLICSLSLEEARKKAKAENKYILASIQDSEFDSLKLNRDIWNNEMVQDIIKNFFIFWLRHEHDQDALLFTSTYKVTKLPHICALCKRTGRKIKVWNIKNFQDPICAQSQLYEFIEMMVSRSEAGPLAGAAAGGGAAGGAESKGAHPFELPNEVAPTGANHNNMCSAVQANGSFNPLKGTPPPGAGEAQAVDSKRKGSGSPEGSLKATDEPTAEGGKNTVEYNQINNELSELHKLRLQRFRKG</sequence>
<dbReference type="CDD" id="cd02958">
    <property type="entry name" value="UAS"/>
    <property type="match status" value="1"/>
</dbReference>
<feature type="compositionally biased region" description="Polar residues" evidence="1">
    <location>
        <begin position="355"/>
        <end position="370"/>
    </location>
</feature>
<protein>
    <recommendedName>
        <fullName evidence="2">UAS domain-containing protein</fullName>
    </recommendedName>
</protein>
<reference evidence="3 4" key="1">
    <citation type="submission" date="2011-09" db="EMBL/GenBank/DDBJ databases">
        <title>The Genome Sequence of Plasmodium vivax North Korean.</title>
        <authorList>
            <consortium name="The Broad Institute Genome Sequencing Platform"/>
            <consortium name="The Broad Institute Genome Sequencing Center for Infectious Disease"/>
            <person name="Neafsey D."/>
            <person name="Carlton J."/>
            <person name="Barnwell J."/>
            <person name="Collins W."/>
            <person name="Escalante A."/>
            <person name="Mullikin J."/>
            <person name="Saul A."/>
            <person name="Guigo R."/>
            <person name="Camara F."/>
            <person name="Young S.K."/>
            <person name="Zeng Q."/>
            <person name="Gargeya S."/>
            <person name="Fitzgerald M."/>
            <person name="Haas B."/>
            <person name="Abouelleil A."/>
            <person name="Alvarado L."/>
            <person name="Arachchi H.M."/>
            <person name="Berlin A."/>
            <person name="Brown A."/>
            <person name="Chapman S.B."/>
            <person name="Chen Z."/>
            <person name="Dunbar C."/>
            <person name="Freedman E."/>
            <person name="Gearin G."/>
            <person name="Gellesch M."/>
            <person name="Goldberg J."/>
            <person name="Griggs A."/>
            <person name="Gujja S."/>
            <person name="Heiman D."/>
            <person name="Howarth C."/>
            <person name="Larson L."/>
            <person name="Lui A."/>
            <person name="MacDonald P.J.P."/>
            <person name="Montmayeur A."/>
            <person name="Murphy C."/>
            <person name="Neiman D."/>
            <person name="Pearson M."/>
            <person name="Priest M."/>
            <person name="Roberts A."/>
            <person name="Saif S."/>
            <person name="Shea T."/>
            <person name="Shenoy N."/>
            <person name="Sisk P."/>
            <person name="Stolte C."/>
            <person name="Sykes S."/>
            <person name="Wortman J."/>
            <person name="Nusbaum C."/>
            <person name="Birren B."/>
        </authorList>
    </citation>
    <scope>NUCLEOTIDE SEQUENCE [LARGE SCALE GENOMIC DNA]</scope>
    <source>
        <strain evidence="3 4">North Korean</strain>
    </source>
</reference>
<dbReference type="AlphaFoldDB" id="A0A0J9TV75"/>
<feature type="compositionally biased region" description="Polar residues" evidence="1">
    <location>
        <begin position="111"/>
        <end position="131"/>
    </location>
</feature>
<proteinExistence type="predicted"/>
<dbReference type="Pfam" id="PF13899">
    <property type="entry name" value="Thioredoxin_7"/>
    <property type="match status" value="1"/>
</dbReference>
<dbReference type="SUPFAM" id="SSF52833">
    <property type="entry name" value="Thioredoxin-like"/>
    <property type="match status" value="1"/>
</dbReference>
<dbReference type="CDD" id="cd14273">
    <property type="entry name" value="UBA_TAP-C_like"/>
    <property type="match status" value="1"/>
</dbReference>
<dbReference type="Gene3D" id="1.10.8.10">
    <property type="entry name" value="DNA helicase RuvA subunit, C-terminal domain"/>
    <property type="match status" value="1"/>
</dbReference>
<evidence type="ECO:0000313" key="3">
    <source>
        <dbReference type="EMBL" id="KMZ99504.1"/>
    </source>
</evidence>
<dbReference type="PANTHER" id="PTHR23322:SF6">
    <property type="entry name" value="UBX DOMAIN-CONTAINING PROTEIN 7"/>
    <property type="match status" value="1"/>
</dbReference>
<dbReference type="InterPro" id="IPR050730">
    <property type="entry name" value="UBX_domain-protein"/>
</dbReference>
<organism evidence="3 4">
    <name type="scientific">Plasmodium vivax North Korean</name>
    <dbReference type="NCBI Taxonomy" id="1035514"/>
    <lineage>
        <taxon>Eukaryota</taxon>
        <taxon>Sar</taxon>
        <taxon>Alveolata</taxon>
        <taxon>Apicomplexa</taxon>
        <taxon>Aconoidasida</taxon>
        <taxon>Haemosporida</taxon>
        <taxon>Plasmodiidae</taxon>
        <taxon>Plasmodium</taxon>
        <taxon>Plasmodium (Plasmodium)</taxon>
    </lineage>
</organism>